<dbReference type="AlphaFoldDB" id="A0A229T099"/>
<sequence length="76" mass="8333">MPEPIVTSRNPAGAGAQHKTACAIDRAWLTGAPSSGYSSRKSRLSRGGECELFADPFPHDPQNCVYRPPGDIHWRR</sequence>
<comment type="caution">
    <text evidence="1">The sequence shown here is derived from an EMBL/GenBank/DDBJ whole genome shotgun (WGS) entry which is preliminary data.</text>
</comment>
<accession>A0A229T099</accession>
<dbReference type="Proteomes" id="UP000215199">
    <property type="component" value="Unassembled WGS sequence"/>
</dbReference>
<organism evidence="1 2">
    <name type="scientific">Amycolatopsis vastitatis</name>
    <dbReference type="NCBI Taxonomy" id="1905142"/>
    <lineage>
        <taxon>Bacteria</taxon>
        <taxon>Bacillati</taxon>
        <taxon>Actinomycetota</taxon>
        <taxon>Actinomycetes</taxon>
        <taxon>Pseudonocardiales</taxon>
        <taxon>Pseudonocardiaceae</taxon>
        <taxon>Amycolatopsis</taxon>
    </lineage>
</organism>
<keyword evidence="2" id="KW-1185">Reference proteome</keyword>
<evidence type="ECO:0000313" key="1">
    <source>
        <dbReference type="EMBL" id="OXM64159.1"/>
    </source>
</evidence>
<evidence type="ECO:0000313" key="2">
    <source>
        <dbReference type="Proteomes" id="UP000215199"/>
    </source>
</evidence>
<reference evidence="2" key="1">
    <citation type="submission" date="2017-07" db="EMBL/GenBank/DDBJ databases">
        <title>Comparative genome mining reveals phylogenetic distribution patterns of secondary metabolites in Amycolatopsis.</title>
        <authorList>
            <person name="Adamek M."/>
            <person name="Alanjary M."/>
            <person name="Sales-Ortells H."/>
            <person name="Goodfellow M."/>
            <person name="Bull A.T."/>
            <person name="Kalinowski J."/>
            <person name="Ziemert N."/>
        </authorList>
    </citation>
    <scope>NUCLEOTIDE SEQUENCE [LARGE SCALE GENOMIC DNA]</scope>
    <source>
        <strain evidence="2">H5</strain>
    </source>
</reference>
<gene>
    <name evidence="1" type="ORF">CF165_27890</name>
</gene>
<proteinExistence type="predicted"/>
<dbReference type="EMBL" id="NMUL01000030">
    <property type="protein sequence ID" value="OXM64159.1"/>
    <property type="molecule type" value="Genomic_DNA"/>
</dbReference>
<name>A0A229T099_9PSEU</name>
<protein>
    <submittedName>
        <fullName evidence="1">Uncharacterized protein</fullName>
    </submittedName>
</protein>